<dbReference type="InterPro" id="IPR050232">
    <property type="entry name" value="FBL13/AtMIF1-like"/>
</dbReference>
<accession>A0A3Q0EUT3</accession>
<protein>
    <submittedName>
        <fullName evidence="3">F-box/LRR-repeat protein At3g26922-like</fullName>
    </submittedName>
</protein>
<dbReference type="PANTHER" id="PTHR31900:SF34">
    <property type="entry name" value="EMB|CAB62440.1-RELATED"/>
    <property type="match status" value="1"/>
</dbReference>
<dbReference type="Gene3D" id="3.80.10.10">
    <property type="entry name" value="Ribonuclease Inhibitor"/>
    <property type="match status" value="1"/>
</dbReference>
<dbReference type="SUPFAM" id="SSF81383">
    <property type="entry name" value="F-box domain"/>
    <property type="match status" value="1"/>
</dbReference>
<evidence type="ECO:0000259" key="1">
    <source>
        <dbReference type="PROSITE" id="PS50181"/>
    </source>
</evidence>
<dbReference type="PANTHER" id="PTHR31900">
    <property type="entry name" value="F-BOX/RNI SUPERFAMILY PROTEIN-RELATED"/>
    <property type="match status" value="1"/>
</dbReference>
<reference evidence="2" key="1">
    <citation type="journal article" date="2014" name="Nat. Commun.">
        <title>Genome sequence of mungbean and insights into evolution within Vigna species.</title>
        <authorList>
            <person name="Kang Y.J."/>
            <person name="Kim S.K."/>
            <person name="Kim M.Y."/>
            <person name="Lestari P."/>
            <person name="Kim K.H."/>
            <person name="Ha B.K."/>
            <person name="Jun T.H."/>
            <person name="Hwang W.J."/>
            <person name="Lee T."/>
            <person name="Lee J."/>
            <person name="Shim S."/>
            <person name="Yoon M.Y."/>
            <person name="Jang Y.E."/>
            <person name="Han K.S."/>
            <person name="Taeprayoon P."/>
            <person name="Yoon N."/>
            <person name="Somta P."/>
            <person name="Tanya P."/>
            <person name="Kim K.S."/>
            <person name="Gwag J.G."/>
            <person name="Moon J.K."/>
            <person name="Lee Y.H."/>
            <person name="Park B.S."/>
            <person name="Bombarely A."/>
            <person name="Doyle J.J."/>
            <person name="Jackson S.A."/>
            <person name="Schafleitner R."/>
            <person name="Srinives P."/>
            <person name="Varshney R.K."/>
            <person name="Lee S.H."/>
        </authorList>
    </citation>
    <scope>NUCLEOTIDE SEQUENCE [LARGE SCALE GENOMIC DNA]</scope>
    <source>
        <strain evidence="2">cv. VC1973A</strain>
    </source>
</reference>
<dbReference type="Gene3D" id="1.20.1280.50">
    <property type="match status" value="1"/>
</dbReference>
<dbReference type="CDD" id="cd22160">
    <property type="entry name" value="F-box_AtFBL13-like"/>
    <property type="match status" value="1"/>
</dbReference>
<dbReference type="KEGG" id="vra:106758318"/>
<dbReference type="InterPro" id="IPR036047">
    <property type="entry name" value="F-box-like_dom_sf"/>
</dbReference>
<gene>
    <name evidence="3" type="primary">LOC106758318</name>
</gene>
<dbReference type="PROSITE" id="PS50181">
    <property type="entry name" value="FBOX"/>
    <property type="match status" value="1"/>
</dbReference>
<dbReference type="Proteomes" id="UP000087766">
    <property type="component" value="Chromosome 4"/>
</dbReference>
<dbReference type="Pfam" id="PF00646">
    <property type="entry name" value="F-box"/>
    <property type="match status" value="1"/>
</dbReference>
<proteinExistence type="predicted"/>
<dbReference type="OrthoDB" id="594804at2759"/>
<dbReference type="SUPFAM" id="SSF52047">
    <property type="entry name" value="RNI-like"/>
    <property type="match status" value="1"/>
</dbReference>
<dbReference type="InterPro" id="IPR032675">
    <property type="entry name" value="LRR_dom_sf"/>
</dbReference>
<keyword evidence="2" id="KW-1185">Reference proteome</keyword>
<feature type="domain" description="F-box" evidence="1">
    <location>
        <begin position="24"/>
        <end position="74"/>
    </location>
</feature>
<sequence>MAEPSSKISRPTLDETLDGEADNIDRLSALPESILLYILSFLEIKEAAATSVLSTTWRDLFLQLSNIEVTFNDNSGTPDHHRLFHLFVRFVNRMLRERNPEVPITVIKLTVKKFAERMRLGYQSLLMSTAFAVSISKVETIDYSFDICIERTDVAPSIFVPPRMLISETLIGLRLLIPWGWYLPENVWLPKLRYAHLVPFRLGDENSIQRLLDGCPRLENAMFIIKEKTKVKTLNMSSSSLIIVKLEWHVIDQTDMSITVKSESLRRLLLSLKGGHKVNVDAPNLKFFSIEGQAVELKMIQSVPSIDEAIIAVDCMIQFADWNDFYSRSAKACTFFEEFQNLTVLNISEPIMKALYVSKPVIPTFINMYKIRLIPGYCQDDYTRYWIAHVLFNLFENCPNLQVLSFKKVFDNYFGDVELESVFPFSMVQNLKQLEICDFKGIEMEYKLVEYFMNNGQSLLVVSLRKNSSTPYSYTWKENQRDRIRSFLTSANECAIVFK</sequence>
<dbReference type="InterPro" id="IPR001810">
    <property type="entry name" value="F-box_dom"/>
</dbReference>
<name>A0A3Q0EUT3_VIGRR</name>
<dbReference type="RefSeq" id="XP_022635485.1">
    <property type="nucleotide sequence ID" value="XM_022779764.1"/>
</dbReference>
<dbReference type="InterPro" id="IPR053781">
    <property type="entry name" value="F-box_AtFBL13-like"/>
</dbReference>
<organism evidence="2 3">
    <name type="scientific">Vigna radiata var. radiata</name>
    <name type="common">Mung bean</name>
    <name type="synonym">Phaseolus aureus</name>
    <dbReference type="NCBI Taxonomy" id="3916"/>
    <lineage>
        <taxon>Eukaryota</taxon>
        <taxon>Viridiplantae</taxon>
        <taxon>Streptophyta</taxon>
        <taxon>Embryophyta</taxon>
        <taxon>Tracheophyta</taxon>
        <taxon>Spermatophyta</taxon>
        <taxon>Magnoliopsida</taxon>
        <taxon>eudicotyledons</taxon>
        <taxon>Gunneridae</taxon>
        <taxon>Pentapetalae</taxon>
        <taxon>rosids</taxon>
        <taxon>fabids</taxon>
        <taxon>Fabales</taxon>
        <taxon>Fabaceae</taxon>
        <taxon>Papilionoideae</taxon>
        <taxon>50 kb inversion clade</taxon>
        <taxon>NPAAA clade</taxon>
        <taxon>indigoferoid/millettioid clade</taxon>
        <taxon>Phaseoleae</taxon>
        <taxon>Vigna</taxon>
    </lineage>
</organism>
<evidence type="ECO:0000313" key="2">
    <source>
        <dbReference type="Proteomes" id="UP000087766"/>
    </source>
</evidence>
<evidence type="ECO:0000313" key="3">
    <source>
        <dbReference type="RefSeq" id="XP_022635485.1"/>
    </source>
</evidence>
<dbReference type="GeneID" id="106758318"/>
<reference evidence="3" key="2">
    <citation type="submission" date="2025-08" db="UniProtKB">
        <authorList>
            <consortium name="RefSeq"/>
        </authorList>
    </citation>
    <scope>IDENTIFICATION</scope>
    <source>
        <tissue evidence="3">Leaf</tissue>
    </source>
</reference>
<dbReference type="AlphaFoldDB" id="A0A3Q0EUT3"/>